<dbReference type="AlphaFoldDB" id="I3EI56"/>
<gene>
    <name evidence="3" type="ORF">NEQG_00722</name>
</gene>
<feature type="transmembrane region" description="Helical" evidence="2">
    <location>
        <begin position="67"/>
        <end position="85"/>
    </location>
</feature>
<dbReference type="VEuPathDB" id="MicrosporidiaDB:NEQG_00722"/>
<organism evidence="3 4">
    <name type="scientific">Nematocida parisii (strain ERTm3)</name>
    <name type="common">Nematode killer fungus</name>
    <dbReference type="NCBI Taxonomy" id="935791"/>
    <lineage>
        <taxon>Eukaryota</taxon>
        <taxon>Fungi</taxon>
        <taxon>Fungi incertae sedis</taxon>
        <taxon>Microsporidia</taxon>
        <taxon>Nematocida</taxon>
    </lineage>
</organism>
<sequence length="568" mass="66311">MSIIRIWAGVSKSNDRDKNYIRIFEINTYEVRVMTNRSSYLQGREKPQLYIYTPKYLTQMRFVKKELALIFIVLGICQVMCGILPTDINLNYSIASMIPPVGIPSALNAYETNITKTLYILPEEPIYMNETRHRNLFKLYNYTSPSLEMETDYSKLKDMVENAKTISNLTEIDMRDDVYRDSCYRTKKIRSYGFRVIGPVCLNFKDIMLTELRKIDGEQTNQEQKYNALSINRNDISEKLYHESEKSTFIKEQLSSAIESIERIFSAPIEYKEYMNIIINGLNLLNVVNSIRVNGLLDVLHIQKLLQFENEAINMMDYYKEAREILLNKLNQDISERDLAQDIFDCALRYPKVFLPSILDVKYKKIIIYSTCIQIINIIPTCIKQIEALNIESPKVKKQLSRDFFYTYTHAIDTLEYLKAINSYGFNNDELIKIEIQFSRCVKKYLNSARILSNSLNNLKKEIESALSVGVVLERNTPSKMLILNVDYPADKKKIDMINNLIYLLNSEEKICTEQESSIIKLLEKFQTIKLEKNNPPISYIAYAGEVLKNNNLLDNRIKYFRSKLKDL</sequence>
<evidence type="ECO:0000256" key="2">
    <source>
        <dbReference type="SAM" id="Phobius"/>
    </source>
</evidence>
<dbReference type="InParanoid" id="I3EI56"/>
<keyword evidence="4" id="KW-1185">Reference proteome</keyword>
<keyword evidence="1" id="KW-0175">Coiled coil</keyword>
<keyword evidence="2" id="KW-0812">Transmembrane</keyword>
<evidence type="ECO:0000313" key="3">
    <source>
        <dbReference type="EMBL" id="EIJ88903.1"/>
    </source>
</evidence>
<keyword evidence="2" id="KW-0472">Membrane</keyword>
<dbReference type="HOGENOM" id="CLU_033176_0_0_1"/>
<feature type="coiled-coil region" evidence="1">
    <location>
        <begin position="442"/>
        <end position="469"/>
    </location>
</feature>
<keyword evidence="2" id="KW-1133">Transmembrane helix</keyword>
<protein>
    <submittedName>
        <fullName evidence="3">Uncharacterized protein</fullName>
    </submittedName>
</protein>
<evidence type="ECO:0000313" key="4">
    <source>
        <dbReference type="Proteomes" id="UP000002872"/>
    </source>
</evidence>
<dbReference type="OrthoDB" id="2188437at2759"/>
<name>I3EI56_NEMP3</name>
<evidence type="ECO:0000256" key="1">
    <source>
        <dbReference type="SAM" id="Coils"/>
    </source>
</evidence>
<dbReference type="Proteomes" id="UP000002872">
    <property type="component" value="Unassembled WGS sequence"/>
</dbReference>
<proteinExistence type="predicted"/>
<accession>I3EI56</accession>
<reference evidence="3" key="1">
    <citation type="submission" date="2011-01" db="EMBL/GenBank/DDBJ databases">
        <title>The Genome Sequence of Nematocida parisii strain ERTm3.</title>
        <authorList>
            <consortium name="The Broad Institute Genome Sequencing Platform"/>
            <consortium name="The Broad Institute Genome Sequencing Center for Infectious Disease"/>
            <person name="Cuomo C."/>
            <person name="Troemel E."/>
            <person name="Young S.K."/>
            <person name="Zeng Q."/>
            <person name="Gargeya S."/>
            <person name="Fitzgerald M."/>
            <person name="Haas B."/>
            <person name="Abouelleil A."/>
            <person name="Alvarado L."/>
            <person name="Arachchi H.M."/>
            <person name="Berlin A."/>
            <person name="Chapman S.B."/>
            <person name="Gearin G."/>
            <person name="Goldberg J."/>
            <person name="Griggs A."/>
            <person name="Gujja S."/>
            <person name="Hansen M."/>
            <person name="Heiman D."/>
            <person name="Howarth C."/>
            <person name="Larimer J."/>
            <person name="Lui A."/>
            <person name="MacDonald P.J.P."/>
            <person name="McCowen C."/>
            <person name="Montmayeur A."/>
            <person name="Murphy C."/>
            <person name="Neiman D."/>
            <person name="Pearson M."/>
            <person name="Priest M."/>
            <person name="Roberts A."/>
            <person name="Saif S."/>
            <person name="Shea T."/>
            <person name="Sisk P."/>
            <person name="Stolte C."/>
            <person name="Sykes S."/>
            <person name="Wortman J."/>
            <person name="Nusbaum C."/>
            <person name="Birren B."/>
        </authorList>
    </citation>
    <scope>NUCLEOTIDE SEQUENCE</scope>
    <source>
        <strain evidence="3">ERTm3</strain>
    </source>
</reference>
<dbReference type="EMBL" id="GL870877">
    <property type="protein sequence ID" value="EIJ88903.1"/>
    <property type="molecule type" value="Genomic_DNA"/>
</dbReference>
<dbReference type="OMA" id="NIAEYKE"/>